<proteinExistence type="predicted"/>
<dbReference type="Proteomes" id="UP000034164">
    <property type="component" value="Unassembled WGS sequence"/>
</dbReference>
<evidence type="ECO:0008006" key="8">
    <source>
        <dbReference type="Google" id="ProtNLM"/>
    </source>
</evidence>
<keyword evidence="3 5" id="KW-0472">Membrane</keyword>
<gene>
    <name evidence="6" type="ORF">EMCG_06356</name>
</gene>
<dbReference type="Pfam" id="PF08690">
    <property type="entry name" value="GET2"/>
    <property type="match status" value="1"/>
</dbReference>
<protein>
    <recommendedName>
        <fullName evidence="8">GET complex, subunit GET2</fullName>
    </recommendedName>
</protein>
<feature type="compositionally biased region" description="Low complexity" evidence="4">
    <location>
        <begin position="52"/>
        <end position="61"/>
    </location>
</feature>
<name>A0A0G2J6X3_9EURO</name>
<dbReference type="VEuPathDB" id="FungiDB:EMCG_06356"/>
<dbReference type="EMBL" id="LCZI01000157">
    <property type="protein sequence ID" value="KKZ68014.1"/>
    <property type="molecule type" value="Genomic_DNA"/>
</dbReference>
<dbReference type="PANTHER" id="PTHR28263">
    <property type="entry name" value="GOLGI TO ER TRAFFIC PROTEIN 2"/>
    <property type="match status" value="1"/>
</dbReference>
<feature type="compositionally biased region" description="Low complexity" evidence="4">
    <location>
        <begin position="1"/>
        <end position="13"/>
    </location>
</feature>
<accession>A0A0G2J6X3</accession>
<reference evidence="7" key="1">
    <citation type="journal article" date="2015" name="PLoS Genet.">
        <title>The dynamic genome and transcriptome of the human fungal pathogen Blastomyces and close relative Emmonsia.</title>
        <authorList>
            <person name="Munoz J.F."/>
            <person name="Gauthier G.M."/>
            <person name="Desjardins C.A."/>
            <person name="Gallo J.E."/>
            <person name="Holder J."/>
            <person name="Sullivan T.D."/>
            <person name="Marty A.J."/>
            <person name="Carmen J.C."/>
            <person name="Chen Z."/>
            <person name="Ding L."/>
            <person name="Gujja S."/>
            <person name="Magrini V."/>
            <person name="Misas E."/>
            <person name="Mitreva M."/>
            <person name="Priest M."/>
            <person name="Saif S."/>
            <person name="Whiston E.A."/>
            <person name="Young S."/>
            <person name="Zeng Q."/>
            <person name="Goldman W.E."/>
            <person name="Mardis E.R."/>
            <person name="Taylor J.W."/>
            <person name="McEwen J.G."/>
            <person name="Clay O.K."/>
            <person name="Klein B.S."/>
            <person name="Cuomo C.A."/>
        </authorList>
    </citation>
    <scope>NUCLEOTIDE SEQUENCE [LARGE SCALE GENOMIC DNA]</scope>
    <source>
        <strain evidence="7">UAMH 3008</strain>
    </source>
</reference>
<dbReference type="PANTHER" id="PTHR28263:SF1">
    <property type="entry name" value="GOLGI TO ER TRAFFIC PROTEIN 2"/>
    <property type="match status" value="1"/>
</dbReference>
<dbReference type="GO" id="GO:0006890">
    <property type="term" value="P:retrograde vesicle-mediated transport, Golgi to endoplasmic reticulum"/>
    <property type="evidence" value="ECO:0007669"/>
    <property type="project" value="TreeGrafter"/>
</dbReference>
<dbReference type="OrthoDB" id="5393181at2759"/>
<feature type="transmembrane region" description="Helical" evidence="5">
    <location>
        <begin position="179"/>
        <end position="200"/>
    </location>
</feature>
<feature type="transmembrane region" description="Helical" evidence="5">
    <location>
        <begin position="220"/>
        <end position="237"/>
    </location>
</feature>
<dbReference type="InterPro" id="IPR028143">
    <property type="entry name" value="Get2/sif1"/>
</dbReference>
<evidence type="ECO:0000256" key="1">
    <source>
        <dbReference type="ARBA" id="ARBA00022692"/>
    </source>
</evidence>
<evidence type="ECO:0000256" key="2">
    <source>
        <dbReference type="ARBA" id="ARBA00022989"/>
    </source>
</evidence>
<evidence type="ECO:0000256" key="5">
    <source>
        <dbReference type="SAM" id="Phobius"/>
    </source>
</evidence>
<feature type="region of interest" description="Disordered" evidence="4">
    <location>
        <begin position="1"/>
        <end position="86"/>
    </location>
</feature>
<feature type="compositionally biased region" description="Polar residues" evidence="4">
    <location>
        <begin position="36"/>
        <end position="46"/>
    </location>
</feature>
<dbReference type="AlphaFoldDB" id="A0A0G2J6X3"/>
<evidence type="ECO:0000313" key="7">
    <source>
        <dbReference type="Proteomes" id="UP000034164"/>
    </source>
</evidence>
<feature type="compositionally biased region" description="Pro residues" evidence="4">
    <location>
        <begin position="67"/>
        <end position="80"/>
    </location>
</feature>
<comment type="caution">
    <text evidence="6">The sequence shown here is derived from an EMBL/GenBank/DDBJ whole genome shotgun (WGS) entry which is preliminary data.</text>
</comment>
<sequence length="285" mass="30372">MSAAGESAAQQAARLRRERREAKIRAGGSARLDKITSLSGRAPTSTLREDSPPSLSDSTPTPEHHPQPPPISLSPLPPSPNVEDQTPENLKAQEEYLRALLRSQQPLDQQTPEQNPAALLGSILAGGPGGNDTFPGGGDSPAFNLADIASGFGVPPFLANFFLGGNSQPASAAEQRMAWIWKLVHVVFSLAMGIYLLSLFRSSVSTYGPNPPPPATAQNPFMLFLTGEVVLSGTRVLTRARDGQLKNARAWIQLLGELVRDGRIAVFVLGAGMWLLGEEKPAIKS</sequence>
<keyword evidence="1 5" id="KW-0812">Transmembrane</keyword>
<evidence type="ECO:0000256" key="3">
    <source>
        <dbReference type="ARBA" id="ARBA00023136"/>
    </source>
</evidence>
<keyword evidence="2 5" id="KW-1133">Transmembrane helix</keyword>
<organism evidence="6 7">
    <name type="scientific">[Emmonsia] crescens</name>
    <dbReference type="NCBI Taxonomy" id="73230"/>
    <lineage>
        <taxon>Eukaryota</taxon>
        <taxon>Fungi</taxon>
        <taxon>Dikarya</taxon>
        <taxon>Ascomycota</taxon>
        <taxon>Pezizomycotina</taxon>
        <taxon>Eurotiomycetes</taxon>
        <taxon>Eurotiomycetidae</taxon>
        <taxon>Onygenales</taxon>
        <taxon>Ajellomycetaceae</taxon>
        <taxon>Emergomyces</taxon>
    </lineage>
</organism>
<evidence type="ECO:0000313" key="6">
    <source>
        <dbReference type="EMBL" id="KKZ68014.1"/>
    </source>
</evidence>
<evidence type="ECO:0000256" key="4">
    <source>
        <dbReference type="SAM" id="MobiDB-lite"/>
    </source>
</evidence>